<sequence length="295" mass="33197">MSVYADPALKPKLDPSFYSLRPDERIFFQKLTGIQDEEALKEHIIAVQAKAYAIYGYPCIRRFSFIKLKIARQPAYKYALKLLQDHKDPILLDIGCCFGNDTRKAVVDGWPVQNVIASDLQQGFWDYGHELFKSTPESFPAAFIAGDVFDPAMLTISPTSDLDTSTPLPSLNTLTSLTPLARRVSAIHASAFFHLFSETRQLELALRLAALLLPEKGSLIFGQHISRPERGLLGGRMFCHSPDSWRELWTKGIFGPNLGVTVEVDAALIEVDTGRETTESWLDKFHLMRWAVRVI</sequence>
<dbReference type="InterPro" id="IPR051654">
    <property type="entry name" value="Meroterpenoid_MTases"/>
</dbReference>
<dbReference type="OrthoDB" id="2094832at2759"/>
<evidence type="ECO:0008006" key="7">
    <source>
        <dbReference type="Google" id="ProtNLM"/>
    </source>
</evidence>
<accession>A0A067SZP3</accession>
<dbReference type="PANTHER" id="PTHR35897:SF1">
    <property type="entry name" value="METHYLTRANSFERASE AUSD"/>
    <property type="match status" value="1"/>
</dbReference>
<comment type="similarity">
    <text evidence="4">Belongs to the class I-like SAM-binding methyltransferase superfamily.</text>
</comment>
<keyword evidence="3" id="KW-0949">S-adenosyl-L-methionine</keyword>
<evidence type="ECO:0000256" key="1">
    <source>
        <dbReference type="ARBA" id="ARBA00005179"/>
    </source>
</evidence>
<evidence type="ECO:0000256" key="2">
    <source>
        <dbReference type="ARBA" id="ARBA00022679"/>
    </source>
</evidence>
<dbReference type="SUPFAM" id="SSF53335">
    <property type="entry name" value="S-adenosyl-L-methionine-dependent methyltransferases"/>
    <property type="match status" value="1"/>
</dbReference>
<dbReference type="Gene3D" id="3.40.50.150">
    <property type="entry name" value="Vaccinia Virus protein VP39"/>
    <property type="match status" value="1"/>
</dbReference>
<dbReference type="Proteomes" id="UP000027222">
    <property type="component" value="Unassembled WGS sequence"/>
</dbReference>
<proteinExistence type="inferred from homology"/>
<reference evidence="6" key="1">
    <citation type="journal article" date="2014" name="Proc. Natl. Acad. Sci. U.S.A.">
        <title>Extensive sampling of basidiomycete genomes demonstrates inadequacy of the white-rot/brown-rot paradigm for wood decay fungi.</title>
        <authorList>
            <person name="Riley R."/>
            <person name="Salamov A.A."/>
            <person name="Brown D.W."/>
            <person name="Nagy L.G."/>
            <person name="Floudas D."/>
            <person name="Held B.W."/>
            <person name="Levasseur A."/>
            <person name="Lombard V."/>
            <person name="Morin E."/>
            <person name="Otillar R."/>
            <person name="Lindquist E.A."/>
            <person name="Sun H."/>
            <person name="LaButti K.M."/>
            <person name="Schmutz J."/>
            <person name="Jabbour D."/>
            <person name="Luo H."/>
            <person name="Baker S.E."/>
            <person name="Pisabarro A.G."/>
            <person name="Walton J.D."/>
            <person name="Blanchette R.A."/>
            <person name="Henrissat B."/>
            <person name="Martin F."/>
            <person name="Cullen D."/>
            <person name="Hibbett D.S."/>
            <person name="Grigoriev I.V."/>
        </authorList>
    </citation>
    <scope>NUCLEOTIDE SEQUENCE [LARGE SCALE GENOMIC DNA]</scope>
    <source>
        <strain evidence="6">CBS 339.88</strain>
    </source>
</reference>
<dbReference type="GO" id="GO:0016740">
    <property type="term" value="F:transferase activity"/>
    <property type="evidence" value="ECO:0007669"/>
    <property type="project" value="UniProtKB-KW"/>
</dbReference>
<organism evidence="5 6">
    <name type="scientific">Galerina marginata (strain CBS 339.88)</name>
    <dbReference type="NCBI Taxonomy" id="685588"/>
    <lineage>
        <taxon>Eukaryota</taxon>
        <taxon>Fungi</taxon>
        <taxon>Dikarya</taxon>
        <taxon>Basidiomycota</taxon>
        <taxon>Agaricomycotina</taxon>
        <taxon>Agaricomycetes</taxon>
        <taxon>Agaricomycetidae</taxon>
        <taxon>Agaricales</taxon>
        <taxon>Agaricineae</taxon>
        <taxon>Strophariaceae</taxon>
        <taxon>Galerina</taxon>
    </lineage>
</organism>
<gene>
    <name evidence="5" type="ORF">GALMADRAFT_247763</name>
</gene>
<dbReference type="HOGENOM" id="CLU_051542_1_1_1"/>
<dbReference type="STRING" id="685588.A0A067SZP3"/>
<dbReference type="EMBL" id="KL142379">
    <property type="protein sequence ID" value="KDR76356.1"/>
    <property type="molecule type" value="Genomic_DNA"/>
</dbReference>
<keyword evidence="6" id="KW-1185">Reference proteome</keyword>
<keyword evidence="2" id="KW-0808">Transferase</keyword>
<name>A0A067SZP3_GALM3</name>
<dbReference type="PANTHER" id="PTHR35897">
    <property type="entry name" value="METHYLTRANSFERASE AUSD"/>
    <property type="match status" value="1"/>
</dbReference>
<protein>
    <recommendedName>
        <fullName evidence="7">Methyltransferase domain-containing protein</fullName>
    </recommendedName>
</protein>
<evidence type="ECO:0000256" key="4">
    <source>
        <dbReference type="ARBA" id="ARBA00038314"/>
    </source>
</evidence>
<evidence type="ECO:0000256" key="3">
    <source>
        <dbReference type="ARBA" id="ARBA00022691"/>
    </source>
</evidence>
<dbReference type="AlphaFoldDB" id="A0A067SZP3"/>
<evidence type="ECO:0000313" key="5">
    <source>
        <dbReference type="EMBL" id="KDR76356.1"/>
    </source>
</evidence>
<evidence type="ECO:0000313" key="6">
    <source>
        <dbReference type="Proteomes" id="UP000027222"/>
    </source>
</evidence>
<dbReference type="InterPro" id="IPR029063">
    <property type="entry name" value="SAM-dependent_MTases_sf"/>
</dbReference>
<comment type="pathway">
    <text evidence="1">Secondary metabolite biosynthesis.</text>
</comment>